<accession>A0AA40GBG6</accession>
<name>A0AA40GBG6_9HYME</name>
<sequence>MREDPMEIILFKKVLHDGIMAVNNRGYYLVGIKGYALPGPFEIQVYTFPLYNEGMYNARGEKKN</sequence>
<reference evidence="1" key="1">
    <citation type="submission" date="2021-10" db="EMBL/GenBank/DDBJ databases">
        <title>Melipona bicolor Genome sequencing and assembly.</title>
        <authorList>
            <person name="Araujo N.S."/>
            <person name="Arias M.C."/>
        </authorList>
    </citation>
    <scope>NUCLEOTIDE SEQUENCE</scope>
    <source>
        <strain evidence="1">USP_2M_L1-L4_2017</strain>
        <tissue evidence="1">Whole body</tissue>
    </source>
</reference>
<dbReference type="Proteomes" id="UP001177670">
    <property type="component" value="Unassembled WGS sequence"/>
</dbReference>
<protein>
    <submittedName>
        <fullName evidence="1">Uncharacterized protein</fullName>
    </submittedName>
</protein>
<gene>
    <name evidence="1" type="ORF">K0M31_007439</name>
</gene>
<organism evidence="1 2">
    <name type="scientific">Melipona bicolor</name>
    <dbReference type="NCBI Taxonomy" id="60889"/>
    <lineage>
        <taxon>Eukaryota</taxon>
        <taxon>Metazoa</taxon>
        <taxon>Ecdysozoa</taxon>
        <taxon>Arthropoda</taxon>
        <taxon>Hexapoda</taxon>
        <taxon>Insecta</taxon>
        <taxon>Pterygota</taxon>
        <taxon>Neoptera</taxon>
        <taxon>Endopterygota</taxon>
        <taxon>Hymenoptera</taxon>
        <taxon>Apocrita</taxon>
        <taxon>Aculeata</taxon>
        <taxon>Apoidea</taxon>
        <taxon>Anthophila</taxon>
        <taxon>Apidae</taxon>
        <taxon>Melipona</taxon>
    </lineage>
</organism>
<keyword evidence="2" id="KW-1185">Reference proteome</keyword>
<evidence type="ECO:0000313" key="1">
    <source>
        <dbReference type="EMBL" id="KAK1134659.1"/>
    </source>
</evidence>
<dbReference type="AlphaFoldDB" id="A0AA40GBG6"/>
<evidence type="ECO:0000313" key="2">
    <source>
        <dbReference type="Proteomes" id="UP001177670"/>
    </source>
</evidence>
<comment type="caution">
    <text evidence="1">The sequence shown here is derived from an EMBL/GenBank/DDBJ whole genome shotgun (WGS) entry which is preliminary data.</text>
</comment>
<proteinExistence type="predicted"/>
<dbReference type="EMBL" id="JAHYIQ010000002">
    <property type="protein sequence ID" value="KAK1134659.1"/>
    <property type="molecule type" value="Genomic_DNA"/>
</dbReference>